<dbReference type="SUPFAM" id="SSF53383">
    <property type="entry name" value="PLP-dependent transferases"/>
    <property type="match status" value="1"/>
</dbReference>
<dbReference type="PANTHER" id="PTHR42684:SF3">
    <property type="entry name" value="ADENOSYLMETHIONINE-8-AMINO-7-OXONONANOATE AMINOTRANSFERASE"/>
    <property type="match status" value="1"/>
</dbReference>
<dbReference type="PROSITE" id="PS00600">
    <property type="entry name" value="AA_TRANSFER_CLASS_3"/>
    <property type="match status" value="1"/>
</dbReference>
<dbReference type="PANTHER" id="PTHR42684">
    <property type="entry name" value="ADENOSYLMETHIONINE-8-AMINO-7-OXONONANOATE AMINOTRANSFERASE"/>
    <property type="match status" value="1"/>
</dbReference>
<dbReference type="EMBL" id="JAPFQI010000001">
    <property type="protein sequence ID" value="MCW8084905.1"/>
    <property type="molecule type" value="Genomic_DNA"/>
</dbReference>
<evidence type="ECO:0000256" key="5">
    <source>
        <dbReference type="RuleBase" id="RU003560"/>
    </source>
</evidence>
<keyword evidence="2 6" id="KW-0032">Aminotransferase</keyword>
<dbReference type="PIRSF" id="PIRSF000521">
    <property type="entry name" value="Transaminase_4ab_Lys_Orn"/>
    <property type="match status" value="1"/>
</dbReference>
<dbReference type="InterPro" id="IPR015424">
    <property type="entry name" value="PyrdxlP-dep_Trfase"/>
</dbReference>
<comment type="similarity">
    <text evidence="5">Belongs to the class-III pyridoxal-phosphate-dependent aminotransferase family.</text>
</comment>
<proteinExistence type="inferred from homology"/>
<evidence type="ECO:0000256" key="4">
    <source>
        <dbReference type="ARBA" id="ARBA00022898"/>
    </source>
</evidence>
<dbReference type="Gene3D" id="3.90.1150.10">
    <property type="entry name" value="Aspartate Aminotransferase, domain 1"/>
    <property type="match status" value="1"/>
</dbReference>
<dbReference type="InterPro" id="IPR015421">
    <property type="entry name" value="PyrdxlP-dep_Trfase_major"/>
</dbReference>
<name>A0ABT3NRW7_9PROT</name>
<gene>
    <name evidence="6" type="ORF">OF850_04645</name>
</gene>
<comment type="cofactor">
    <cofactor evidence="1">
        <name>pyridoxal 5'-phosphate</name>
        <dbReference type="ChEBI" id="CHEBI:597326"/>
    </cofactor>
</comment>
<dbReference type="GO" id="GO:0008483">
    <property type="term" value="F:transaminase activity"/>
    <property type="evidence" value="ECO:0007669"/>
    <property type="project" value="UniProtKB-KW"/>
</dbReference>
<keyword evidence="4 5" id="KW-0663">Pyridoxal phosphate</keyword>
<dbReference type="NCBIfam" id="NF004767">
    <property type="entry name" value="PRK06105.1"/>
    <property type="match status" value="1"/>
</dbReference>
<dbReference type="InterPro" id="IPR015422">
    <property type="entry name" value="PyrdxlP-dep_Trfase_small"/>
</dbReference>
<dbReference type="CDD" id="cd00610">
    <property type="entry name" value="OAT_like"/>
    <property type="match status" value="1"/>
</dbReference>
<evidence type="ECO:0000256" key="1">
    <source>
        <dbReference type="ARBA" id="ARBA00001933"/>
    </source>
</evidence>
<evidence type="ECO:0000313" key="6">
    <source>
        <dbReference type="EMBL" id="MCW8084905.1"/>
    </source>
</evidence>
<dbReference type="Gene3D" id="3.40.640.10">
    <property type="entry name" value="Type I PLP-dependent aspartate aminotransferase-like (Major domain)"/>
    <property type="match status" value="1"/>
</dbReference>
<dbReference type="Proteomes" id="UP001526430">
    <property type="component" value="Unassembled WGS sequence"/>
</dbReference>
<dbReference type="Pfam" id="PF00202">
    <property type="entry name" value="Aminotran_3"/>
    <property type="match status" value="1"/>
</dbReference>
<protein>
    <submittedName>
        <fullName evidence="6">Aspartate aminotransferase family protein</fullName>
    </submittedName>
</protein>
<evidence type="ECO:0000256" key="3">
    <source>
        <dbReference type="ARBA" id="ARBA00022679"/>
    </source>
</evidence>
<organism evidence="6 7">
    <name type="scientific">Sabulicella glaciei</name>
    <dbReference type="NCBI Taxonomy" id="2984948"/>
    <lineage>
        <taxon>Bacteria</taxon>
        <taxon>Pseudomonadati</taxon>
        <taxon>Pseudomonadota</taxon>
        <taxon>Alphaproteobacteria</taxon>
        <taxon>Acetobacterales</taxon>
        <taxon>Acetobacteraceae</taxon>
        <taxon>Sabulicella</taxon>
    </lineage>
</organism>
<reference evidence="6 7" key="1">
    <citation type="submission" date="2022-10" db="EMBL/GenBank/DDBJ databases">
        <title>Roseococcus glaciei nov., sp. nov., isolated from glacier.</title>
        <authorList>
            <person name="Liu Q."/>
            <person name="Xin Y.-H."/>
        </authorList>
    </citation>
    <scope>NUCLEOTIDE SEQUENCE [LARGE SCALE GENOMIC DNA]</scope>
    <source>
        <strain evidence="6 7">MDT2-1-1</strain>
    </source>
</reference>
<dbReference type="NCBIfam" id="NF005682">
    <property type="entry name" value="PRK07480.1"/>
    <property type="match status" value="1"/>
</dbReference>
<dbReference type="InterPro" id="IPR005814">
    <property type="entry name" value="Aminotrans_3"/>
</dbReference>
<evidence type="ECO:0000256" key="2">
    <source>
        <dbReference type="ARBA" id="ARBA00022576"/>
    </source>
</evidence>
<dbReference type="RefSeq" id="WP_301588679.1">
    <property type="nucleotide sequence ID" value="NZ_JAPFQI010000001.1"/>
</dbReference>
<dbReference type="InterPro" id="IPR049704">
    <property type="entry name" value="Aminotrans_3_PPA_site"/>
</dbReference>
<keyword evidence="7" id="KW-1185">Reference proteome</keyword>
<accession>A0ABT3NRW7</accession>
<keyword evidence="3" id="KW-0808">Transferase</keyword>
<comment type="caution">
    <text evidence="6">The sequence shown here is derived from an EMBL/GenBank/DDBJ whole genome shotgun (WGS) entry which is preliminary data.</text>
</comment>
<sequence>MTPPRNSNAVRDIASVLHPYTDGRAHQKNGPLVITRGEGVRVFDEQGNSYIETVAGLWCASLGFSNERLVEAATRQMRQLPFYHGFTGRSHEPQIELAEMLLERAPAPMSKVFFANSGSEANDSAIKMIWYFNNATGRPQKKKIIARIKGYHGVTLAAASLTGLPANHKLFDLPIAGIHHVSTPHHYHGANEGESEEDFATCLADELEEVILREGPDTVAAFFAEPIMGAGGVIVPPATYFEKVQEVLRRHDVLFVADEVICGFGRTGEYWGSQAFGIQPDILTCAKALSSSFLPISAVMVNERVFEGLADGSESVGTFGHGFTYSGHPVPAAVAVETLKIYDEMNLVAHVQSVAPALQDGLRQRFGDHPLVGEVRGRGLIAAVELVEDKAARRNFDPARKIAPRLSKIAESHGLIMRFLPGDGIAFSPPLIITEAEIHDMLDRFGRALDELQVQLRRESLAAV</sequence>
<evidence type="ECO:0000313" key="7">
    <source>
        <dbReference type="Proteomes" id="UP001526430"/>
    </source>
</evidence>